<evidence type="ECO:0000313" key="4">
    <source>
        <dbReference type="Proteomes" id="UP000094600"/>
    </source>
</evidence>
<dbReference type="OrthoDB" id="8479718at2"/>
<dbReference type="STRING" id="351679.A9255_12500"/>
<gene>
    <name evidence="1" type="ORF">A9255_12500</name>
    <name evidence="3" type="ORF">Xhom_00192</name>
    <name evidence="2" type="ORF">Xhom_02143</name>
</gene>
<dbReference type="KEGG" id="xho:A9255_12500"/>
<dbReference type="Proteomes" id="UP000225433">
    <property type="component" value="Unassembled WGS sequence"/>
</dbReference>
<protein>
    <submittedName>
        <fullName evidence="3">Uncharacterized protein</fullName>
    </submittedName>
</protein>
<name>A0A2G0QDD6_XENHO</name>
<dbReference type="RefSeq" id="WP_069317008.1">
    <property type="nucleotide sequence ID" value="NZ_CAWNQJ010000001.1"/>
</dbReference>
<proteinExistence type="predicted"/>
<keyword evidence="4" id="KW-1185">Reference proteome</keyword>
<reference evidence="1 4" key="1">
    <citation type="submission" date="2016-06" db="EMBL/GenBank/DDBJ databases">
        <title>Bacterial characters and pathogenicity of Xenorhabdus hominickii from an entomopathogenic nematode, Steinernema monticolum.</title>
        <authorList>
            <person name="Park Y."/>
            <person name="Kim Y."/>
        </authorList>
    </citation>
    <scope>NUCLEOTIDE SEQUENCE [LARGE SCALE GENOMIC DNA]</scope>
    <source>
        <strain evidence="1 4">ANU1</strain>
    </source>
</reference>
<evidence type="ECO:0000313" key="1">
    <source>
        <dbReference type="EMBL" id="AOM41328.1"/>
    </source>
</evidence>
<sequence>MIDVKKEFVIEPMNFLLSEKLLFGTPCAQLESYLEISDLELALTLAFEQILPNGYVVWSDIIDNSIGKFRLSNEYDDADEYLNDIEEVFSTHQSKISIYYRKKKVKKENSDYDDFYFEVLDEIYYQLKMLSIQRYILGEQKESILEKIFEIYKEGLYPCGMSKDKKMAVFNPIILKSS</sequence>
<evidence type="ECO:0000313" key="2">
    <source>
        <dbReference type="EMBL" id="PHM55405.1"/>
    </source>
</evidence>
<dbReference type="AlphaFoldDB" id="A0A2G0QDD6"/>
<dbReference type="EMBL" id="NJAI01000001">
    <property type="protein sequence ID" value="PHM57230.1"/>
    <property type="molecule type" value="Genomic_DNA"/>
</dbReference>
<dbReference type="Proteomes" id="UP000094600">
    <property type="component" value="Chromosome"/>
</dbReference>
<dbReference type="EMBL" id="NJAI01000003">
    <property type="protein sequence ID" value="PHM55405.1"/>
    <property type="molecule type" value="Genomic_DNA"/>
</dbReference>
<accession>A0A2G0QDD6</accession>
<reference evidence="3 5" key="2">
    <citation type="journal article" date="2017" name="Nat. Microbiol.">
        <title>Natural product diversity associated with the nematode symbionts Photorhabdus and Xenorhabdus.</title>
        <authorList>
            <person name="Tobias N.J."/>
            <person name="Wolff H."/>
            <person name="Djahanschiri B."/>
            <person name="Grundmann F."/>
            <person name="Kronenwerth M."/>
            <person name="Shi Y.M."/>
            <person name="Simonyi S."/>
            <person name="Grun P."/>
            <person name="Shapiro-Ilan D."/>
            <person name="Pidot S.J."/>
            <person name="Stinear T.P."/>
            <person name="Ebersberger I."/>
            <person name="Bode H.B."/>
        </authorList>
    </citation>
    <scope>NUCLEOTIDE SEQUENCE [LARGE SCALE GENOMIC DNA]</scope>
    <source>
        <strain evidence="3 5">DSM 17903</strain>
    </source>
</reference>
<dbReference type="EMBL" id="CP016176">
    <property type="protein sequence ID" value="AOM41328.1"/>
    <property type="molecule type" value="Genomic_DNA"/>
</dbReference>
<organism evidence="3 5">
    <name type="scientific">Xenorhabdus hominickii</name>
    <dbReference type="NCBI Taxonomy" id="351679"/>
    <lineage>
        <taxon>Bacteria</taxon>
        <taxon>Pseudomonadati</taxon>
        <taxon>Pseudomonadota</taxon>
        <taxon>Gammaproteobacteria</taxon>
        <taxon>Enterobacterales</taxon>
        <taxon>Morganellaceae</taxon>
        <taxon>Xenorhabdus</taxon>
    </lineage>
</organism>
<evidence type="ECO:0000313" key="3">
    <source>
        <dbReference type="EMBL" id="PHM57230.1"/>
    </source>
</evidence>
<evidence type="ECO:0000313" key="5">
    <source>
        <dbReference type="Proteomes" id="UP000225433"/>
    </source>
</evidence>